<dbReference type="InterPro" id="IPR058047">
    <property type="entry name" value="CPSase_preATP-grasp"/>
</dbReference>
<evidence type="ECO:0000256" key="8">
    <source>
        <dbReference type="ARBA" id="ARBA00022605"/>
    </source>
</evidence>
<dbReference type="Gene3D" id="3.30.470.20">
    <property type="entry name" value="ATP-grasp fold, B domain"/>
    <property type="match status" value="2"/>
</dbReference>
<evidence type="ECO:0000256" key="13">
    <source>
        <dbReference type="ARBA" id="ARBA00022842"/>
    </source>
</evidence>
<dbReference type="SUPFAM" id="SSF52335">
    <property type="entry name" value="Methylglyoxal synthase-like"/>
    <property type="match status" value="1"/>
</dbReference>
<dbReference type="EC" id="6.3.5.5" evidence="5"/>
<evidence type="ECO:0000256" key="12">
    <source>
        <dbReference type="ARBA" id="ARBA00022840"/>
    </source>
</evidence>
<dbReference type="NCBIfam" id="NF009455">
    <property type="entry name" value="PRK12815.1"/>
    <property type="match status" value="1"/>
</dbReference>
<evidence type="ECO:0000256" key="7">
    <source>
        <dbReference type="ARBA" id="ARBA00022598"/>
    </source>
</evidence>
<dbReference type="Gene3D" id="1.10.1030.10">
    <property type="entry name" value="Carbamoyl-phosphate synthetase, large subunit oligomerisation domain"/>
    <property type="match status" value="1"/>
</dbReference>
<dbReference type="GO" id="GO:0005524">
    <property type="term" value="F:ATP binding"/>
    <property type="evidence" value="ECO:0007669"/>
    <property type="project" value="UniProtKB-UniRule"/>
</dbReference>
<keyword evidence="10" id="KW-0677">Repeat</keyword>
<dbReference type="InterPro" id="IPR005480">
    <property type="entry name" value="CPSase_lsu_oligo"/>
</dbReference>
<comment type="pathway">
    <text evidence="2">Pyrimidine metabolism; UMP biosynthesis via de novo pathway; (S)-dihydroorotate from bicarbonate: step 1/3.</text>
</comment>
<dbReference type="InterPro" id="IPR011761">
    <property type="entry name" value="ATP-grasp"/>
</dbReference>
<dbReference type="Pfam" id="PF02142">
    <property type="entry name" value="MGS"/>
    <property type="match status" value="1"/>
</dbReference>
<keyword evidence="8" id="KW-0028">Amino-acid biosynthesis</keyword>
<reference evidence="26" key="1">
    <citation type="journal article" date="2014" name="Genome Biol. Evol.">
        <title>Pangenome evidence for extensive interdomain horizontal transfer affecting lineage core and shell genes in uncultured planktonic thaumarchaeota and euryarchaeota.</title>
        <authorList>
            <person name="Deschamps P."/>
            <person name="Zivanovic Y."/>
            <person name="Moreira D."/>
            <person name="Rodriguez-Valera F."/>
            <person name="Lopez-Garcia P."/>
        </authorList>
    </citation>
    <scope>NUCLEOTIDE SEQUENCE</scope>
</reference>
<keyword evidence="12 23" id="KW-0067">ATP-binding</keyword>
<evidence type="ECO:0000256" key="21">
    <source>
        <dbReference type="ARBA" id="ARBA00071108"/>
    </source>
</evidence>
<evidence type="ECO:0000256" key="11">
    <source>
        <dbReference type="ARBA" id="ARBA00022741"/>
    </source>
</evidence>
<dbReference type="UniPathway" id="UPA00068">
    <property type="reaction ID" value="UER00171"/>
</dbReference>
<dbReference type="SUPFAM" id="SSF52440">
    <property type="entry name" value="PreATP-grasp domain"/>
    <property type="match status" value="2"/>
</dbReference>
<dbReference type="GO" id="GO:0046872">
    <property type="term" value="F:metal ion binding"/>
    <property type="evidence" value="ECO:0007669"/>
    <property type="project" value="UniProtKB-KW"/>
</dbReference>
<comment type="catalytic activity">
    <reaction evidence="18">
        <text>hydrogencarbonate + L-glutamine + 2 ATP + H2O = carbamoyl phosphate + L-glutamate + 2 ADP + phosphate + 2 H(+)</text>
        <dbReference type="Rhea" id="RHEA:18633"/>
        <dbReference type="ChEBI" id="CHEBI:15377"/>
        <dbReference type="ChEBI" id="CHEBI:15378"/>
        <dbReference type="ChEBI" id="CHEBI:17544"/>
        <dbReference type="ChEBI" id="CHEBI:29985"/>
        <dbReference type="ChEBI" id="CHEBI:30616"/>
        <dbReference type="ChEBI" id="CHEBI:43474"/>
        <dbReference type="ChEBI" id="CHEBI:58228"/>
        <dbReference type="ChEBI" id="CHEBI:58359"/>
        <dbReference type="ChEBI" id="CHEBI:456216"/>
        <dbReference type="EC" id="6.3.5.5"/>
    </reaction>
</comment>
<evidence type="ECO:0000256" key="19">
    <source>
        <dbReference type="ARBA" id="ARBA00057223"/>
    </source>
</evidence>
<evidence type="ECO:0000256" key="10">
    <source>
        <dbReference type="ARBA" id="ARBA00022737"/>
    </source>
</evidence>
<dbReference type="Pfam" id="PF02786">
    <property type="entry name" value="CPSase_L_D2"/>
    <property type="match status" value="2"/>
</dbReference>
<keyword evidence="14" id="KW-0665">Pyrimidine biosynthesis</keyword>
<dbReference type="PROSITE" id="PS50975">
    <property type="entry name" value="ATP_GRASP"/>
    <property type="match status" value="2"/>
</dbReference>
<dbReference type="PANTHER" id="PTHR11405">
    <property type="entry name" value="CARBAMOYLTRANSFERASE FAMILY MEMBER"/>
    <property type="match status" value="1"/>
</dbReference>
<dbReference type="SUPFAM" id="SSF56059">
    <property type="entry name" value="Glutathione synthetase ATP-binding domain-like"/>
    <property type="match status" value="2"/>
</dbReference>
<dbReference type="InterPro" id="IPR013815">
    <property type="entry name" value="ATP_grasp_subdomain_1"/>
</dbReference>
<dbReference type="PROSITE" id="PS00867">
    <property type="entry name" value="CPSASE_2"/>
    <property type="match status" value="2"/>
</dbReference>
<dbReference type="PANTHER" id="PTHR11405:SF53">
    <property type="entry name" value="CARBAMOYL-PHOSPHATE SYNTHASE [AMMONIA], MITOCHONDRIAL"/>
    <property type="match status" value="1"/>
</dbReference>
<evidence type="ECO:0000259" key="25">
    <source>
        <dbReference type="PROSITE" id="PS51855"/>
    </source>
</evidence>
<evidence type="ECO:0000256" key="16">
    <source>
        <dbReference type="ARBA" id="ARBA00044063"/>
    </source>
</evidence>
<dbReference type="NCBIfam" id="TIGR01369">
    <property type="entry name" value="CPSaseII_lrg"/>
    <property type="match status" value="1"/>
</dbReference>
<keyword evidence="15" id="KW-0464">Manganese</keyword>
<comment type="catalytic activity">
    <reaction evidence="17">
        <text>hydrogencarbonate + NH4(+) + 2 ATP = carbamoyl phosphate + 2 ADP + phosphate + 2 H(+)</text>
        <dbReference type="Rhea" id="RHEA:18029"/>
        <dbReference type="ChEBI" id="CHEBI:15378"/>
        <dbReference type="ChEBI" id="CHEBI:17544"/>
        <dbReference type="ChEBI" id="CHEBI:28938"/>
        <dbReference type="ChEBI" id="CHEBI:30616"/>
        <dbReference type="ChEBI" id="CHEBI:43474"/>
        <dbReference type="ChEBI" id="CHEBI:58228"/>
        <dbReference type="ChEBI" id="CHEBI:456216"/>
        <dbReference type="EC" id="6.3.4.16"/>
    </reaction>
</comment>
<dbReference type="Pfam" id="PF25596">
    <property type="entry name" value="CPSase_L_D1"/>
    <property type="match status" value="2"/>
</dbReference>
<evidence type="ECO:0000256" key="22">
    <source>
        <dbReference type="ARBA" id="ARBA00083945"/>
    </source>
</evidence>
<dbReference type="Pfam" id="PF02787">
    <property type="entry name" value="CPSase_L_D3"/>
    <property type="match status" value="1"/>
</dbReference>
<keyword evidence="11 23" id="KW-0547">Nucleotide-binding</keyword>
<evidence type="ECO:0000256" key="1">
    <source>
        <dbReference type="ARBA" id="ARBA00001936"/>
    </source>
</evidence>
<dbReference type="SMART" id="SM00851">
    <property type="entry name" value="MGS"/>
    <property type="match status" value="1"/>
</dbReference>
<dbReference type="GO" id="GO:0006526">
    <property type="term" value="P:L-arginine biosynthetic process"/>
    <property type="evidence" value="ECO:0007669"/>
    <property type="project" value="UniProtKB-UniPathway"/>
</dbReference>
<evidence type="ECO:0000256" key="17">
    <source>
        <dbReference type="ARBA" id="ARBA00047359"/>
    </source>
</evidence>
<dbReference type="PROSITE" id="PS00866">
    <property type="entry name" value="CPSASE_1"/>
    <property type="match status" value="1"/>
</dbReference>
<dbReference type="FunFam" id="3.30.470.20:FF:000001">
    <property type="entry name" value="Carbamoyl-phosphate synthase large chain"/>
    <property type="match status" value="1"/>
</dbReference>
<dbReference type="EMBL" id="KF901172">
    <property type="protein sequence ID" value="AIF20671.1"/>
    <property type="molecule type" value="Genomic_DNA"/>
</dbReference>
<dbReference type="NCBIfam" id="NF003671">
    <property type="entry name" value="PRK05294.1"/>
    <property type="match status" value="1"/>
</dbReference>
<evidence type="ECO:0000256" key="18">
    <source>
        <dbReference type="ARBA" id="ARBA00048816"/>
    </source>
</evidence>
<dbReference type="AlphaFoldDB" id="A0A075HWF9"/>
<comment type="similarity">
    <text evidence="4">Belongs to the CarB family.</text>
</comment>
<dbReference type="InterPro" id="IPR006275">
    <property type="entry name" value="CPSase_lsu"/>
</dbReference>
<dbReference type="SMART" id="SM01096">
    <property type="entry name" value="CPSase_L_D3"/>
    <property type="match status" value="1"/>
</dbReference>
<dbReference type="UniPathway" id="UPA00070">
    <property type="reaction ID" value="UER00115"/>
</dbReference>
<comment type="subunit">
    <text evidence="20">Composed of two chains; the small (or glutamine) chain promotes the hydrolysis of glutamine to ammonia, which is used by the large (or ammonia) chain to synthesize carbamoyl phosphate. Tetramer of heterodimers (alpha,beta)4.</text>
</comment>
<proteinExistence type="inferred from homology"/>
<evidence type="ECO:0000259" key="24">
    <source>
        <dbReference type="PROSITE" id="PS50975"/>
    </source>
</evidence>
<evidence type="ECO:0000256" key="9">
    <source>
        <dbReference type="ARBA" id="ARBA00022723"/>
    </source>
</evidence>
<dbReference type="GO" id="GO:0006541">
    <property type="term" value="P:glutamine metabolic process"/>
    <property type="evidence" value="ECO:0007669"/>
    <property type="project" value="TreeGrafter"/>
</dbReference>
<dbReference type="FunFam" id="3.30.470.20:FF:000026">
    <property type="entry name" value="Carbamoyl-phosphate synthase large chain"/>
    <property type="match status" value="1"/>
</dbReference>
<keyword evidence="6" id="KW-0055">Arginine biosynthesis</keyword>
<keyword evidence="9" id="KW-0479">Metal-binding</keyword>
<evidence type="ECO:0000256" key="23">
    <source>
        <dbReference type="PROSITE-ProRule" id="PRU00409"/>
    </source>
</evidence>
<evidence type="ECO:0000256" key="4">
    <source>
        <dbReference type="ARBA" id="ARBA00009799"/>
    </source>
</evidence>
<dbReference type="FunFam" id="3.30.1490.20:FF:000001">
    <property type="entry name" value="Carbamoyl-phosphate synthase large chain"/>
    <property type="match status" value="1"/>
</dbReference>
<dbReference type="Gene3D" id="3.40.50.1380">
    <property type="entry name" value="Methylglyoxal synthase-like domain"/>
    <property type="match status" value="1"/>
</dbReference>
<evidence type="ECO:0000256" key="2">
    <source>
        <dbReference type="ARBA" id="ARBA00004812"/>
    </source>
</evidence>
<feature type="domain" description="ATP-grasp" evidence="24">
    <location>
        <begin position="135"/>
        <end position="329"/>
    </location>
</feature>
<dbReference type="CDD" id="cd01424">
    <property type="entry name" value="MGS_CPS_II"/>
    <property type="match status" value="1"/>
</dbReference>
<evidence type="ECO:0000256" key="15">
    <source>
        <dbReference type="ARBA" id="ARBA00023211"/>
    </source>
</evidence>
<dbReference type="Gene3D" id="3.40.50.20">
    <property type="match status" value="2"/>
</dbReference>
<dbReference type="InterPro" id="IPR016185">
    <property type="entry name" value="PreATP-grasp_dom_sf"/>
</dbReference>
<protein>
    <recommendedName>
        <fullName evidence="21">Carbamoyl phosphate synthase large chain, N-terminal section</fullName>
        <ecNumber evidence="16">6.3.4.16</ecNumber>
        <ecNumber evidence="5">6.3.5.5</ecNumber>
    </recommendedName>
    <alternativeName>
        <fullName evidence="22">Carbamoyl phosphate synthetase ammonia chain</fullName>
    </alternativeName>
</protein>
<organism evidence="26">
    <name type="scientific">uncultured marine group II/III euryarchaeote KM3_91_D09</name>
    <dbReference type="NCBI Taxonomy" id="1456542"/>
    <lineage>
        <taxon>Archaea</taxon>
        <taxon>Methanobacteriati</taxon>
        <taxon>Methanobacteriota</taxon>
        <taxon>environmental samples</taxon>
    </lineage>
</organism>
<dbReference type="GO" id="GO:0004087">
    <property type="term" value="F:carbamoyl-phosphate synthase (ammonia) activity"/>
    <property type="evidence" value="ECO:0007669"/>
    <property type="project" value="UniProtKB-EC"/>
</dbReference>
<keyword evidence="7 26" id="KW-0436">Ligase</keyword>
<dbReference type="GO" id="GO:0005737">
    <property type="term" value="C:cytoplasm"/>
    <property type="evidence" value="ECO:0007669"/>
    <property type="project" value="TreeGrafter"/>
</dbReference>
<name>A0A075HWF9_9EURY</name>
<dbReference type="InterPro" id="IPR036914">
    <property type="entry name" value="MGS-like_dom_sf"/>
</dbReference>
<dbReference type="InterPro" id="IPR005483">
    <property type="entry name" value="CPSase_dom"/>
</dbReference>
<gene>
    <name evidence="26" type="primary">CPA2</name>
    <name evidence="26" type="synonym">carB</name>
</gene>
<dbReference type="InterPro" id="IPR005479">
    <property type="entry name" value="CPAse_ATP-bd"/>
</dbReference>
<keyword evidence="13" id="KW-0460">Magnesium</keyword>
<comment type="function">
    <text evidence="19">Large subunit of the glutamine-dependent carbamoyl phosphate synthetase (CPSase). CPSase catalyzes the formation of carbamoyl phosphate from the ammonia moiety of glutamine, carbonate, and phosphate donated by ATP, constituting the first step of 2 biosynthetic pathways, one leading to arginine and/or urea and the other to pyrimidine nucleotides. The large subunit (synthetase) binds the substrates ammonia (free or transferred from glutamine from the small subunit), hydrogencarbonate and ATP and carries out an ATP-coupled ligase reaction, activating hydrogencarbonate by forming carboxy phosphate which reacts with ammonia to form carbamoyl phosphate.</text>
</comment>
<dbReference type="GO" id="GO:0044205">
    <property type="term" value="P:'de novo' UMP biosynthetic process"/>
    <property type="evidence" value="ECO:0007669"/>
    <property type="project" value="UniProtKB-UniPathway"/>
</dbReference>
<accession>A0A075HWF9</accession>
<dbReference type="PRINTS" id="PR00098">
    <property type="entry name" value="CPSASE"/>
</dbReference>
<dbReference type="InterPro" id="IPR033937">
    <property type="entry name" value="MGS_CPS_CarB"/>
</dbReference>
<dbReference type="FunFam" id="3.40.50.20:FF:000001">
    <property type="entry name" value="Carbamoyl-phosphate synthase large chain"/>
    <property type="match status" value="2"/>
</dbReference>
<evidence type="ECO:0000313" key="26">
    <source>
        <dbReference type="EMBL" id="AIF20671.1"/>
    </source>
</evidence>
<dbReference type="InterPro" id="IPR036897">
    <property type="entry name" value="CarbamoylP_synth_lsu_oligo_sf"/>
</dbReference>
<dbReference type="EC" id="6.3.4.16" evidence="16"/>
<dbReference type="SUPFAM" id="SSF48108">
    <property type="entry name" value="Carbamoyl phosphate synthetase, large subunit connection domain"/>
    <property type="match status" value="1"/>
</dbReference>
<comment type="pathway">
    <text evidence="3">Amino-acid biosynthesis; L-arginine biosynthesis; carbamoyl phosphate from bicarbonate: step 1/1.</text>
</comment>
<evidence type="ECO:0000256" key="6">
    <source>
        <dbReference type="ARBA" id="ARBA00022571"/>
    </source>
</evidence>
<dbReference type="GO" id="GO:0004088">
    <property type="term" value="F:carbamoyl-phosphate synthase (glutamine-hydrolyzing) activity"/>
    <property type="evidence" value="ECO:0007669"/>
    <property type="project" value="UniProtKB-EC"/>
</dbReference>
<sequence length="1066" mass="113837">MGETAHGPALKVLVAGSGPIIIGQAAEFDYSGSQCCAALREEGHSVVLVNSNPATIQTDPETADTVYIEPLNVATLERIIEKERPDAIMPGMGGQTGLNLTTALAEAGVLEKYSVRPLGTSLEAIAMAEDREKFRQRMLELGEPVPQSGVAEALDEALSLAGKLGYPAVVRPAYTLGGTGGGIAFSREELEVIAGRGLALSPTTQVLIEESVLGWQEFEFEVLRDCGDDAVVICSMENLDAMGVHTGESIVVAPSLTLPDTHYQRLRSSALKVVRGLGIVGGCNVQFAFDPVSTDYVVIEVNPRVSRSSALASKATGVPIARIATLLALGRRLHELSNRVTGNTSAAFEPALDYIVLKIPRWPFDKFKLAERDIGTQMKSTGETMAIGRTFEESLLKGWRSLGQGCGFPEGVAERGPALEELLRQPTDRRLEAVWEALRQGLGAKAVAEHTGFHAFFTSRIATLVALEAELAGGKLTPELLARAKEAGFGDAHIAHACGLPEVELREARRHAGLRSSYLMVDTCAGEFAARTPYFYSTCGDAGEEIERGRSVVILGSGPIRIGQGIEFDYSTVHGVQAVRDAGLEAVVVNNNPETVSTDFDASDRLYFEPLDAEAVCDILDVEKPEGVILQLGGQTAVNLADAVARHIAASGLKTHILGTPVASMADAEDRQKCGVLMERIGVRMPEWAAATSADEVVECAERISYPVLVRPSFVLGGRGMEIIHNRQQLDTYLRLETHASSERPVLVDRFLEGALELDVDLVSDGKRVLVGAIMEQIEMAGVHSGDSACVIPPQSLTKKQLREVVKLSTQVARALGIIGAANLQIAVYRGELFLLEANPRASRTLPFVSKASGVPLARLAVQAMLGQPLPKLPSPLPTHDVAVKVPTFSWLKLPGLDTVLGPEMKSTGEAMGHGASFGTAYRRALAGASRSLPRSGTVFLSVSNRLKVDFQDVAQGLATLGFRLVATRGTAVHLRQAGLDVETVWRISEGRHPDILGFMRSGDVDLVINLPTGRRAQTDGAQMRRLAVELGIPFITTITGARAAAEALAETSEGDVKPLVARAGF</sequence>
<evidence type="ECO:0000256" key="5">
    <source>
        <dbReference type="ARBA" id="ARBA00012738"/>
    </source>
</evidence>
<feature type="domain" description="ATP-grasp" evidence="24">
    <location>
        <begin position="675"/>
        <end position="866"/>
    </location>
</feature>
<evidence type="ECO:0000256" key="20">
    <source>
        <dbReference type="ARBA" id="ARBA00062056"/>
    </source>
</evidence>
<dbReference type="PROSITE" id="PS51855">
    <property type="entry name" value="MGS"/>
    <property type="match status" value="1"/>
</dbReference>
<dbReference type="Gene3D" id="3.30.1490.20">
    <property type="entry name" value="ATP-grasp fold, A domain"/>
    <property type="match status" value="1"/>
</dbReference>
<dbReference type="InterPro" id="IPR011607">
    <property type="entry name" value="MGS-like_dom"/>
</dbReference>
<evidence type="ECO:0000256" key="14">
    <source>
        <dbReference type="ARBA" id="ARBA00022975"/>
    </source>
</evidence>
<comment type="cofactor">
    <cofactor evidence="1">
        <name>Mn(2+)</name>
        <dbReference type="ChEBI" id="CHEBI:29035"/>
    </cofactor>
</comment>
<feature type="domain" description="MGS-like" evidence="25">
    <location>
        <begin position="931"/>
        <end position="1066"/>
    </location>
</feature>
<evidence type="ECO:0000256" key="3">
    <source>
        <dbReference type="ARBA" id="ARBA00005077"/>
    </source>
</evidence>